<dbReference type="CDD" id="cd17569">
    <property type="entry name" value="REC_HupR-like"/>
    <property type="match status" value="1"/>
</dbReference>
<reference evidence="4" key="1">
    <citation type="submission" date="2020-03" db="EMBL/GenBank/DDBJ databases">
        <title>Solimonas marina sp. nov., isolated from deep seawater of the Pacific Ocean.</title>
        <authorList>
            <person name="Liu X."/>
            <person name="Lai Q."/>
            <person name="Sun F."/>
            <person name="Gai Y."/>
            <person name="Li G."/>
            <person name="Shao Z."/>
        </authorList>
    </citation>
    <scope>NUCLEOTIDE SEQUENCE</scope>
    <source>
        <strain evidence="4">C16B3</strain>
    </source>
</reference>
<comment type="caution">
    <text evidence="2">Lacks conserved residue(s) required for the propagation of feature annotation.</text>
</comment>
<sequence>MNKPTLLLIDDEERILRSLAMLFRGRYELIATTDPGVALRAVTEQRVHVAVSDQRMPMMSGAELLKQVRARSPQTTRILLTGYSELDAVVASVNEGEIFRFVNKPWDATELRQTVQQAAAIADSLFAAGPAAPPMPLQTETGQFVAPVANTAEAILVLDDDAEVYHAVQDIVGRSQPVVWARDIDQALAALEREPVGVVVSEIAVARQSVTGLLKTLKAERPEIVTIVLTPFADVSVFIGLINQGQVYRLLPKPLRRGAFSMSLASALRHHRLLRSTPTLRVAHAVEPVRAPEESGVASRVMNFLGRMRRAGATP</sequence>
<evidence type="ECO:0000256" key="2">
    <source>
        <dbReference type="PROSITE-ProRule" id="PRU00169"/>
    </source>
</evidence>
<gene>
    <name evidence="4" type="ORF">G7Y82_05385</name>
</gene>
<comment type="caution">
    <text evidence="4">The sequence shown here is derived from an EMBL/GenBank/DDBJ whole genome shotgun (WGS) entry which is preliminary data.</text>
</comment>
<dbReference type="InterPro" id="IPR001789">
    <property type="entry name" value="Sig_transdc_resp-reg_receiver"/>
</dbReference>
<protein>
    <submittedName>
        <fullName evidence="4">Response regulator</fullName>
    </submittedName>
</protein>
<dbReference type="PANTHER" id="PTHR44591">
    <property type="entry name" value="STRESS RESPONSE REGULATOR PROTEIN 1"/>
    <property type="match status" value="1"/>
</dbReference>
<name>A0A970B3X6_9GAMM</name>
<dbReference type="SMART" id="SM00448">
    <property type="entry name" value="REC"/>
    <property type="match status" value="2"/>
</dbReference>
<accession>A0A970B3X6</accession>
<organism evidence="4 5">
    <name type="scientific">Solimonas marina</name>
    <dbReference type="NCBI Taxonomy" id="2714601"/>
    <lineage>
        <taxon>Bacteria</taxon>
        <taxon>Pseudomonadati</taxon>
        <taxon>Pseudomonadota</taxon>
        <taxon>Gammaproteobacteria</taxon>
        <taxon>Nevskiales</taxon>
        <taxon>Nevskiaceae</taxon>
        <taxon>Solimonas</taxon>
    </lineage>
</organism>
<proteinExistence type="predicted"/>
<dbReference type="RefSeq" id="WP_168146979.1">
    <property type="nucleotide sequence ID" value="NZ_JAAVXB010000002.1"/>
</dbReference>
<dbReference type="GO" id="GO:0000160">
    <property type="term" value="P:phosphorelay signal transduction system"/>
    <property type="evidence" value="ECO:0007669"/>
    <property type="project" value="InterPro"/>
</dbReference>
<evidence type="ECO:0000256" key="1">
    <source>
        <dbReference type="ARBA" id="ARBA00022553"/>
    </source>
</evidence>
<feature type="domain" description="Response regulatory" evidence="3">
    <location>
        <begin position="5"/>
        <end position="119"/>
    </location>
</feature>
<dbReference type="Proteomes" id="UP000653472">
    <property type="component" value="Unassembled WGS sequence"/>
</dbReference>
<evidence type="ECO:0000313" key="4">
    <source>
        <dbReference type="EMBL" id="NKF21742.1"/>
    </source>
</evidence>
<dbReference type="PROSITE" id="PS50110">
    <property type="entry name" value="RESPONSE_REGULATORY"/>
    <property type="match status" value="2"/>
</dbReference>
<dbReference type="Gene3D" id="3.40.50.2300">
    <property type="match status" value="2"/>
</dbReference>
<evidence type="ECO:0000259" key="3">
    <source>
        <dbReference type="PROSITE" id="PS50110"/>
    </source>
</evidence>
<dbReference type="InterPro" id="IPR050595">
    <property type="entry name" value="Bact_response_regulator"/>
</dbReference>
<dbReference type="AlphaFoldDB" id="A0A970B3X6"/>
<keyword evidence="5" id="KW-1185">Reference proteome</keyword>
<feature type="domain" description="Response regulatory" evidence="3">
    <location>
        <begin position="154"/>
        <end position="268"/>
    </location>
</feature>
<keyword evidence="1 2" id="KW-0597">Phosphoprotein</keyword>
<dbReference type="Pfam" id="PF00072">
    <property type="entry name" value="Response_reg"/>
    <property type="match status" value="1"/>
</dbReference>
<dbReference type="EMBL" id="JAAVXB010000002">
    <property type="protein sequence ID" value="NKF21742.1"/>
    <property type="molecule type" value="Genomic_DNA"/>
</dbReference>
<dbReference type="PANTHER" id="PTHR44591:SF19">
    <property type="entry name" value="TWO-COMPONENT RESPONSE REGULATOR-RELATED"/>
    <property type="match status" value="1"/>
</dbReference>
<feature type="modified residue" description="4-aspartylphosphate" evidence="2">
    <location>
        <position position="53"/>
    </location>
</feature>
<evidence type="ECO:0000313" key="5">
    <source>
        <dbReference type="Proteomes" id="UP000653472"/>
    </source>
</evidence>
<dbReference type="InterPro" id="IPR011006">
    <property type="entry name" value="CheY-like_superfamily"/>
</dbReference>
<dbReference type="SUPFAM" id="SSF52172">
    <property type="entry name" value="CheY-like"/>
    <property type="match status" value="2"/>
</dbReference>